<dbReference type="AlphaFoldDB" id="A0A3M7T5G7"/>
<dbReference type="EMBL" id="REGN01000280">
    <property type="protein sequence ID" value="RNA43080.1"/>
    <property type="molecule type" value="Genomic_DNA"/>
</dbReference>
<keyword evidence="2" id="KW-1185">Reference proteome</keyword>
<comment type="caution">
    <text evidence="1">The sequence shown here is derived from an EMBL/GenBank/DDBJ whole genome shotgun (WGS) entry which is preliminary data.</text>
</comment>
<proteinExistence type="predicted"/>
<organism evidence="1 2">
    <name type="scientific">Brachionus plicatilis</name>
    <name type="common">Marine rotifer</name>
    <name type="synonym">Brachionus muelleri</name>
    <dbReference type="NCBI Taxonomy" id="10195"/>
    <lineage>
        <taxon>Eukaryota</taxon>
        <taxon>Metazoa</taxon>
        <taxon>Spiralia</taxon>
        <taxon>Gnathifera</taxon>
        <taxon>Rotifera</taxon>
        <taxon>Eurotatoria</taxon>
        <taxon>Monogononta</taxon>
        <taxon>Pseudotrocha</taxon>
        <taxon>Ploima</taxon>
        <taxon>Brachionidae</taxon>
        <taxon>Brachionus</taxon>
    </lineage>
</organism>
<protein>
    <submittedName>
        <fullName evidence="1">Uncharacterized protein</fullName>
    </submittedName>
</protein>
<evidence type="ECO:0000313" key="1">
    <source>
        <dbReference type="EMBL" id="RNA43080.1"/>
    </source>
</evidence>
<name>A0A3M7T5G7_BRAPC</name>
<reference evidence="1 2" key="1">
    <citation type="journal article" date="2018" name="Sci. Rep.">
        <title>Genomic signatures of local adaptation to the degree of environmental predictability in rotifers.</title>
        <authorList>
            <person name="Franch-Gras L."/>
            <person name="Hahn C."/>
            <person name="Garcia-Roger E.M."/>
            <person name="Carmona M.J."/>
            <person name="Serra M."/>
            <person name="Gomez A."/>
        </authorList>
    </citation>
    <scope>NUCLEOTIDE SEQUENCE [LARGE SCALE GENOMIC DNA]</scope>
    <source>
        <strain evidence="1">HYR1</strain>
    </source>
</reference>
<sequence length="69" mass="7370">MICECGFAGAAAVIPNCVAAFQTVSDLEFVCVCVCVCGSCRAQLGKKKFNFELGWTSMASQNQLPRSND</sequence>
<evidence type="ECO:0000313" key="2">
    <source>
        <dbReference type="Proteomes" id="UP000276133"/>
    </source>
</evidence>
<dbReference type="Proteomes" id="UP000276133">
    <property type="component" value="Unassembled WGS sequence"/>
</dbReference>
<gene>
    <name evidence="1" type="ORF">BpHYR1_015972</name>
</gene>
<accession>A0A3M7T5G7</accession>